<dbReference type="Proteomes" id="UP000178492">
    <property type="component" value="Unassembled WGS sequence"/>
</dbReference>
<gene>
    <name evidence="2" type="ORF">A3D81_01960</name>
</gene>
<protein>
    <submittedName>
        <fullName evidence="2">Uncharacterized protein</fullName>
    </submittedName>
</protein>
<sequence length="249" mass="28578">MIEQEPITNVNESSRKKPNGFWSNPANVEADIRRVINEHNLIDFPTQPELKKLRESSLRSAISKTGGYAHWQETLGYPVKQRPKRSRQDQEGILNEARKVMEGNDLQDLPSDKTLKRMGYSYLVAAINRNYRGRFRAVRIALGLPPQKIRPMGSLRNPEYIEAELKRIMIDFGLENVPTHQWLNENGFSSISLAICNYDGGRAALVEKLGLNSIEPIENLLNEYEEALEERTLSFREFLHESEARNALD</sequence>
<feature type="compositionally biased region" description="Polar residues" evidence="1">
    <location>
        <begin position="1"/>
        <end position="12"/>
    </location>
</feature>
<evidence type="ECO:0000256" key="1">
    <source>
        <dbReference type="SAM" id="MobiDB-lite"/>
    </source>
</evidence>
<proteinExistence type="predicted"/>
<evidence type="ECO:0000313" key="2">
    <source>
        <dbReference type="EMBL" id="OGD92133.1"/>
    </source>
</evidence>
<organism evidence="2 3">
    <name type="scientific">Candidatus Curtissbacteria bacterium RIFCSPHIGHO2_02_FULL_40_17</name>
    <dbReference type="NCBI Taxonomy" id="1797715"/>
    <lineage>
        <taxon>Bacteria</taxon>
        <taxon>Candidatus Curtissiibacteriota</taxon>
    </lineage>
</organism>
<dbReference type="EMBL" id="MFBE01000003">
    <property type="protein sequence ID" value="OGD92133.1"/>
    <property type="molecule type" value="Genomic_DNA"/>
</dbReference>
<dbReference type="STRING" id="1797715.A3D81_01960"/>
<evidence type="ECO:0000313" key="3">
    <source>
        <dbReference type="Proteomes" id="UP000178492"/>
    </source>
</evidence>
<accession>A0A1F5GJT0</accession>
<comment type="caution">
    <text evidence="2">The sequence shown here is derived from an EMBL/GenBank/DDBJ whole genome shotgun (WGS) entry which is preliminary data.</text>
</comment>
<feature type="region of interest" description="Disordered" evidence="1">
    <location>
        <begin position="1"/>
        <end position="24"/>
    </location>
</feature>
<reference evidence="2 3" key="1">
    <citation type="journal article" date="2016" name="Nat. Commun.">
        <title>Thousands of microbial genomes shed light on interconnected biogeochemical processes in an aquifer system.</title>
        <authorList>
            <person name="Anantharaman K."/>
            <person name="Brown C.T."/>
            <person name="Hug L.A."/>
            <person name="Sharon I."/>
            <person name="Castelle C.J."/>
            <person name="Probst A.J."/>
            <person name="Thomas B.C."/>
            <person name="Singh A."/>
            <person name="Wilkins M.J."/>
            <person name="Karaoz U."/>
            <person name="Brodie E.L."/>
            <person name="Williams K.H."/>
            <person name="Hubbard S.S."/>
            <person name="Banfield J.F."/>
        </authorList>
    </citation>
    <scope>NUCLEOTIDE SEQUENCE [LARGE SCALE GENOMIC DNA]</scope>
</reference>
<name>A0A1F5GJT0_9BACT</name>
<dbReference type="AlphaFoldDB" id="A0A1F5GJT0"/>